<dbReference type="CDD" id="cd06260">
    <property type="entry name" value="DUF820-like"/>
    <property type="match status" value="1"/>
</dbReference>
<organism evidence="2 3">
    <name type="scientific">Methylomicrobium album BG8</name>
    <dbReference type="NCBI Taxonomy" id="686340"/>
    <lineage>
        <taxon>Bacteria</taxon>
        <taxon>Pseudomonadati</taxon>
        <taxon>Pseudomonadota</taxon>
        <taxon>Gammaproteobacteria</taxon>
        <taxon>Methylococcales</taxon>
        <taxon>Methylococcaceae</taxon>
        <taxon>Methylomicrobium</taxon>
    </lineage>
</organism>
<dbReference type="InterPro" id="IPR011335">
    <property type="entry name" value="Restrct_endonuc-II-like"/>
</dbReference>
<reference evidence="2 3" key="1">
    <citation type="journal article" date="2013" name="Genome Announc.">
        <title>Genome Sequence of the Obligate Gammaproteobacterial Methanotroph Methylomicrobium album Strain BG8.</title>
        <authorList>
            <person name="Kits K.D."/>
            <person name="Kalyuzhnaya M.G."/>
            <person name="Klotz M.G."/>
            <person name="Jetten M.S."/>
            <person name="Op den Camp H.J."/>
            <person name="Vuilleumier S."/>
            <person name="Bringel F."/>
            <person name="Dispirito A.A."/>
            <person name="Murrell J.C."/>
            <person name="Bruce D."/>
            <person name="Cheng J.F."/>
            <person name="Copeland A."/>
            <person name="Goodwin L."/>
            <person name="Hauser L."/>
            <person name="Lajus A."/>
            <person name="Land M.L."/>
            <person name="Lapidus A."/>
            <person name="Lucas S."/>
            <person name="Medigue C."/>
            <person name="Pitluck S."/>
            <person name="Woyke T."/>
            <person name="Zeytun A."/>
            <person name="Stein L.Y."/>
        </authorList>
    </citation>
    <scope>NUCLEOTIDE SEQUENCE [LARGE SCALE GENOMIC DNA]</scope>
    <source>
        <strain evidence="2 3">BG8</strain>
    </source>
</reference>
<feature type="domain" description="Putative restriction endonuclease" evidence="1">
    <location>
        <begin position="19"/>
        <end position="194"/>
    </location>
</feature>
<dbReference type="RefSeq" id="WP_005368491.1">
    <property type="nucleotide sequence ID" value="NZ_CM001475.1"/>
</dbReference>
<dbReference type="PANTHER" id="PTHR34107">
    <property type="entry name" value="SLL0198 PROTEIN-RELATED"/>
    <property type="match status" value="1"/>
</dbReference>
<accession>H8GJY5</accession>
<dbReference type="HOGENOM" id="CLU_076312_0_2_6"/>
<dbReference type="InterPro" id="IPR012296">
    <property type="entry name" value="Nuclease_put_TT1808"/>
</dbReference>
<sequence length="204" mass="23359">MPKITRLSQLDLNQTYSYADYLTWQLDETIELIKGKIMLMSPAPNVGHQRVSIRLAALLYNFFKGKKCQVFAAPFDVRLYDRKKSVLASKDIHTVVQPDLCVICDTAKLDVQGCNGAPEWIIEILSKGNSKKEMQIKYELYAESGVGEYWLVYPYEQAIYQFVSDNNGRYRLNAMYPNSGMAKSHLFPDLSIDLSEVFEGFDDE</sequence>
<dbReference type="AlphaFoldDB" id="H8GJY5"/>
<evidence type="ECO:0000259" key="1">
    <source>
        <dbReference type="Pfam" id="PF05685"/>
    </source>
</evidence>
<dbReference type="eggNOG" id="COG4636">
    <property type="taxonomic scope" value="Bacteria"/>
</dbReference>
<evidence type="ECO:0000313" key="2">
    <source>
        <dbReference type="EMBL" id="EIC27944.1"/>
    </source>
</evidence>
<dbReference type="PANTHER" id="PTHR34107:SF4">
    <property type="entry name" value="SLL1222 PROTEIN"/>
    <property type="match status" value="1"/>
</dbReference>
<evidence type="ECO:0000313" key="3">
    <source>
        <dbReference type="Proteomes" id="UP000005090"/>
    </source>
</evidence>
<proteinExistence type="predicted"/>
<dbReference type="Gene3D" id="3.90.1570.10">
    <property type="entry name" value="tt1808, chain A"/>
    <property type="match status" value="1"/>
</dbReference>
<name>H8GJY5_METAL</name>
<keyword evidence="3" id="KW-1185">Reference proteome</keyword>
<gene>
    <name evidence="2" type="ORF">Metal_0074</name>
</gene>
<dbReference type="STRING" id="686340.Metal_0074"/>
<dbReference type="Pfam" id="PF05685">
    <property type="entry name" value="Uma2"/>
    <property type="match status" value="1"/>
</dbReference>
<dbReference type="InterPro" id="IPR008538">
    <property type="entry name" value="Uma2"/>
</dbReference>
<dbReference type="Proteomes" id="UP000005090">
    <property type="component" value="Chromosome"/>
</dbReference>
<dbReference type="EMBL" id="CM001475">
    <property type="protein sequence ID" value="EIC27944.1"/>
    <property type="molecule type" value="Genomic_DNA"/>
</dbReference>
<dbReference type="SUPFAM" id="SSF52980">
    <property type="entry name" value="Restriction endonuclease-like"/>
    <property type="match status" value="1"/>
</dbReference>
<protein>
    <recommendedName>
        <fullName evidence="1">Putative restriction endonuclease domain-containing protein</fullName>
    </recommendedName>
</protein>